<gene>
    <name evidence="2" type="ORF">BF17_11225</name>
</gene>
<evidence type="ECO:0000259" key="1">
    <source>
        <dbReference type="Pfam" id="PF22168"/>
    </source>
</evidence>
<dbReference type="InterPro" id="IPR054760">
    <property type="entry name" value="DIP2311-like_C"/>
</dbReference>
<evidence type="ECO:0000313" key="2">
    <source>
        <dbReference type="EMBL" id="AHK21963.1"/>
    </source>
</evidence>
<organism evidence="2 3">
    <name type="scientific">Yersinia similis</name>
    <dbReference type="NCBI Taxonomy" id="367190"/>
    <lineage>
        <taxon>Bacteria</taxon>
        <taxon>Pseudomonadati</taxon>
        <taxon>Pseudomonadota</taxon>
        <taxon>Gammaproteobacteria</taxon>
        <taxon>Enterobacterales</taxon>
        <taxon>Yersiniaceae</taxon>
        <taxon>Yersinia</taxon>
    </lineage>
</organism>
<dbReference type="Pfam" id="PF22168">
    <property type="entry name" value="DIP2311-like_C"/>
    <property type="match status" value="1"/>
</dbReference>
<dbReference type="Gene3D" id="1.10.10.10">
    <property type="entry name" value="Winged helix-like DNA-binding domain superfamily/Winged helix DNA-binding domain"/>
    <property type="match status" value="1"/>
</dbReference>
<proteinExistence type="predicted"/>
<keyword evidence="3" id="KW-1185">Reference proteome</keyword>
<dbReference type="Proteomes" id="UP000019439">
    <property type="component" value="Chromosome"/>
</dbReference>
<name>A0ABM5Q3I9_9GAMM</name>
<feature type="domain" description="Transcriptional regulator DIP2311-like C-terminal" evidence="1">
    <location>
        <begin position="17"/>
        <end position="58"/>
    </location>
</feature>
<protein>
    <recommendedName>
        <fullName evidence="1">Transcriptional regulator DIP2311-like C-terminal domain-containing protein</fullName>
    </recommendedName>
</protein>
<sequence>MSGCINGINGFSAGINASQYQKVAKVSKATATRHLADLLARECIEKLPGGGRSTRYQVKYPD</sequence>
<reference evidence="2 3" key="1">
    <citation type="journal article" date="2014" name="Genome Announc.">
        <title>Genome Sequence of Yersinia similis Y228T, a Member of the Yersinia pseudotuberculosis Complex.</title>
        <authorList>
            <person name="Sprague L.D."/>
            <person name="Neubauer H."/>
        </authorList>
    </citation>
    <scope>NUCLEOTIDE SEQUENCE [LARGE SCALE GENOMIC DNA]</scope>
    <source>
        <strain evidence="2 3">228</strain>
    </source>
</reference>
<dbReference type="EMBL" id="CP007230">
    <property type="protein sequence ID" value="AHK21963.1"/>
    <property type="molecule type" value="Genomic_DNA"/>
</dbReference>
<evidence type="ECO:0000313" key="3">
    <source>
        <dbReference type="Proteomes" id="UP000019439"/>
    </source>
</evidence>
<accession>A0ABM5Q3I9</accession>
<dbReference type="InterPro" id="IPR036388">
    <property type="entry name" value="WH-like_DNA-bd_sf"/>
</dbReference>